<comment type="similarity">
    <text evidence="2">Belongs to the cation diffusion facilitator (CDF) transporter (TC 2.A.4) family.</text>
</comment>
<dbReference type="InterPro" id="IPR036837">
    <property type="entry name" value="Cation_efflux_CTD_sf"/>
</dbReference>
<feature type="domain" description="Cation efflux protein transmembrane" evidence="8">
    <location>
        <begin position="11"/>
        <end position="202"/>
    </location>
</feature>
<dbReference type="InterPro" id="IPR027469">
    <property type="entry name" value="Cation_efflux_TMD_sf"/>
</dbReference>
<evidence type="ECO:0000259" key="8">
    <source>
        <dbReference type="Pfam" id="PF01545"/>
    </source>
</evidence>
<dbReference type="Pfam" id="PF01545">
    <property type="entry name" value="Cation_efflux"/>
    <property type="match status" value="1"/>
</dbReference>
<dbReference type="Gene3D" id="3.30.70.1350">
    <property type="entry name" value="Cation efflux protein, cytoplasmic domain"/>
    <property type="match status" value="1"/>
</dbReference>
<evidence type="ECO:0000259" key="9">
    <source>
        <dbReference type="Pfam" id="PF16916"/>
    </source>
</evidence>
<dbReference type="EMBL" id="CP146612">
    <property type="protein sequence ID" value="WWX24640.1"/>
    <property type="molecule type" value="Genomic_DNA"/>
</dbReference>
<protein>
    <submittedName>
        <fullName evidence="10">Cation diffusion facilitator family transporter</fullName>
    </submittedName>
</protein>
<proteinExistence type="inferred from homology"/>
<comment type="subcellular location">
    <subcellularLocation>
        <location evidence="1">Membrane</location>
        <topology evidence="1">Multi-pass membrane protein</topology>
    </subcellularLocation>
</comment>
<feature type="transmembrane region" description="Helical" evidence="7">
    <location>
        <begin position="77"/>
        <end position="95"/>
    </location>
</feature>
<dbReference type="InterPro" id="IPR027470">
    <property type="entry name" value="Cation_efflux_CTD"/>
</dbReference>
<feature type="transmembrane region" description="Helical" evidence="7">
    <location>
        <begin position="12"/>
        <end position="33"/>
    </location>
</feature>
<dbReference type="Pfam" id="PF16916">
    <property type="entry name" value="ZT_dimer"/>
    <property type="match status" value="1"/>
</dbReference>
<evidence type="ECO:0000313" key="11">
    <source>
        <dbReference type="Proteomes" id="UP001375370"/>
    </source>
</evidence>
<evidence type="ECO:0000256" key="6">
    <source>
        <dbReference type="ARBA" id="ARBA00023136"/>
    </source>
</evidence>
<dbReference type="NCBIfam" id="TIGR01297">
    <property type="entry name" value="CDF"/>
    <property type="match status" value="1"/>
</dbReference>
<accession>A0ABZ2J138</accession>
<dbReference type="Proteomes" id="UP001375370">
    <property type="component" value="Chromosome"/>
</dbReference>
<evidence type="ECO:0000256" key="3">
    <source>
        <dbReference type="ARBA" id="ARBA00022448"/>
    </source>
</evidence>
<dbReference type="Gene3D" id="1.20.1510.10">
    <property type="entry name" value="Cation efflux protein transmembrane domain"/>
    <property type="match status" value="1"/>
</dbReference>
<evidence type="ECO:0000256" key="5">
    <source>
        <dbReference type="ARBA" id="ARBA00022989"/>
    </source>
</evidence>
<dbReference type="InterPro" id="IPR002524">
    <property type="entry name" value="Cation_efflux"/>
</dbReference>
<keyword evidence="11" id="KW-1185">Reference proteome</keyword>
<organism evidence="10 11">
    <name type="scientific">Candidatus Dehalogenimonas loeffleri</name>
    <dbReference type="NCBI Taxonomy" id="3127115"/>
    <lineage>
        <taxon>Bacteria</taxon>
        <taxon>Bacillati</taxon>
        <taxon>Chloroflexota</taxon>
        <taxon>Dehalococcoidia</taxon>
        <taxon>Dehalococcoidales</taxon>
        <taxon>Dehalococcoidaceae</taxon>
        <taxon>Dehalogenimonas</taxon>
    </lineage>
</organism>
<evidence type="ECO:0000313" key="10">
    <source>
        <dbReference type="EMBL" id="WWX24640.1"/>
    </source>
</evidence>
<dbReference type="SUPFAM" id="SSF160240">
    <property type="entry name" value="Cation efflux protein cytoplasmic domain-like"/>
    <property type="match status" value="1"/>
</dbReference>
<dbReference type="PANTHER" id="PTHR43840:SF15">
    <property type="entry name" value="MITOCHONDRIAL METAL TRANSPORTER 1-RELATED"/>
    <property type="match status" value="1"/>
</dbReference>
<reference evidence="10 11" key="1">
    <citation type="submission" date="2024-03" db="EMBL/GenBank/DDBJ databases">
        <title>A Dehalogenimonas Isolated from Estuarine Sediments Dihaloeliminates Chlorinated Alkanes.</title>
        <authorList>
            <person name="Yang Y."/>
            <person name="Wang H."/>
        </authorList>
    </citation>
    <scope>NUCLEOTIDE SEQUENCE [LARGE SCALE GENOMIC DNA]</scope>
    <source>
        <strain evidence="10 11">W</strain>
    </source>
</reference>
<feature type="domain" description="Cation efflux protein cytoplasmic" evidence="9">
    <location>
        <begin position="207"/>
        <end position="285"/>
    </location>
</feature>
<evidence type="ECO:0000256" key="2">
    <source>
        <dbReference type="ARBA" id="ARBA00008114"/>
    </source>
</evidence>
<keyword evidence="6 7" id="KW-0472">Membrane</keyword>
<keyword evidence="5 7" id="KW-1133">Transmembrane helix</keyword>
<dbReference type="InterPro" id="IPR050291">
    <property type="entry name" value="CDF_Transporter"/>
</dbReference>
<feature type="transmembrane region" description="Helical" evidence="7">
    <location>
        <begin position="101"/>
        <end position="127"/>
    </location>
</feature>
<sequence length="311" mass="33732">MSHLKSRTAAISVASNAALIILKVIAGIMTGAVSILAEAIHSALDLVAAIIAFFGVRAADKPADQEHPFGHGKWENVSGTIEAVLIFIAAVWIIYEAVNRILHNAAVEMLGWGIAVMLVSVVANTLVSRRLFKVAKATESVALEADGQHLRTDVMTSAGVLIGLALVQLTGLEILDPVIAIFVALIIIKAAYDILRKSFGSIVDTGLPDEEQAVIADIINAHREKLAGFHGLRTRKAGSQRFAELHLVMPRYLSVDEAHRVCDHLEEDLKSRLPMLEITLHVEPCEDENCPLCAVTCPERKTRKKPRRQAG</sequence>
<evidence type="ECO:0000256" key="7">
    <source>
        <dbReference type="SAM" id="Phobius"/>
    </source>
</evidence>
<dbReference type="InterPro" id="IPR058533">
    <property type="entry name" value="Cation_efflux_TM"/>
</dbReference>
<evidence type="ECO:0000256" key="1">
    <source>
        <dbReference type="ARBA" id="ARBA00004141"/>
    </source>
</evidence>
<dbReference type="RefSeq" id="WP_338736753.1">
    <property type="nucleotide sequence ID" value="NZ_CP146612.1"/>
</dbReference>
<keyword evidence="3" id="KW-0813">Transport</keyword>
<keyword evidence="4 7" id="KW-0812">Transmembrane</keyword>
<dbReference type="PANTHER" id="PTHR43840">
    <property type="entry name" value="MITOCHONDRIAL METAL TRANSPORTER 1-RELATED"/>
    <property type="match status" value="1"/>
</dbReference>
<gene>
    <name evidence="10" type="ORF">V8247_05065</name>
</gene>
<name>A0ABZ2J138_9CHLR</name>
<feature type="transmembrane region" description="Helical" evidence="7">
    <location>
        <begin position="39"/>
        <end position="56"/>
    </location>
</feature>
<evidence type="ECO:0000256" key="4">
    <source>
        <dbReference type="ARBA" id="ARBA00022692"/>
    </source>
</evidence>
<dbReference type="SUPFAM" id="SSF161111">
    <property type="entry name" value="Cation efflux protein transmembrane domain-like"/>
    <property type="match status" value="1"/>
</dbReference>